<dbReference type="PANTHER" id="PTHR43595">
    <property type="entry name" value="37S RIBOSOMAL PROTEIN S26, MITOCHONDRIAL"/>
    <property type="match status" value="1"/>
</dbReference>
<gene>
    <name evidence="7" type="primary">sodA2_1</name>
    <name evidence="7" type="ORF">SDC9_47177</name>
</gene>
<evidence type="ECO:0000313" key="7">
    <source>
        <dbReference type="EMBL" id="MPM00942.1"/>
    </source>
</evidence>
<evidence type="ECO:0000256" key="4">
    <source>
        <dbReference type="ARBA" id="ARBA00023002"/>
    </source>
</evidence>
<dbReference type="GO" id="GO:0004784">
    <property type="term" value="F:superoxide dismutase activity"/>
    <property type="evidence" value="ECO:0007669"/>
    <property type="project" value="UniProtKB-EC"/>
</dbReference>
<dbReference type="PRINTS" id="PR01703">
    <property type="entry name" value="MNSODISMTASE"/>
</dbReference>
<dbReference type="InterPro" id="IPR019832">
    <property type="entry name" value="Mn/Fe_SOD_C"/>
</dbReference>
<evidence type="ECO:0000259" key="5">
    <source>
        <dbReference type="Pfam" id="PF00081"/>
    </source>
</evidence>
<dbReference type="Pfam" id="PF02777">
    <property type="entry name" value="Sod_Fe_C"/>
    <property type="match status" value="1"/>
</dbReference>
<proteinExistence type="inferred from homology"/>
<dbReference type="AlphaFoldDB" id="A0A644WB21"/>
<dbReference type="GO" id="GO:0005737">
    <property type="term" value="C:cytoplasm"/>
    <property type="evidence" value="ECO:0007669"/>
    <property type="project" value="TreeGrafter"/>
</dbReference>
<protein>
    <recommendedName>
        <fullName evidence="2">superoxide dismutase</fullName>
        <ecNumber evidence="2">1.15.1.1</ecNumber>
    </recommendedName>
</protein>
<keyword evidence="3" id="KW-0479">Metal-binding</keyword>
<dbReference type="FunFam" id="3.55.40.20:FF:000001">
    <property type="entry name" value="Superoxide dismutase"/>
    <property type="match status" value="1"/>
</dbReference>
<keyword evidence="4 7" id="KW-0560">Oxidoreductase</keyword>
<dbReference type="PIRSF" id="PIRSF000349">
    <property type="entry name" value="SODismutase"/>
    <property type="match status" value="1"/>
</dbReference>
<comment type="similarity">
    <text evidence="1">Belongs to the iron/manganese superoxide dismutase family.</text>
</comment>
<dbReference type="SUPFAM" id="SSF46609">
    <property type="entry name" value="Fe,Mn superoxide dismutase (SOD), N-terminal domain"/>
    <property type="match status" value="1"/>
</dbReference>
<dbReference type="InterPro" id="IPR001189">
    <property type="entry name" value="Mn/Fe_SOD"/>
</dbReference>
<dbReference type="GO" id="GO:0046872">
    <property type="term" value="F:metal ion binding"/>
    <property type="evidence" value="ECO:0007669"/>
    <property type="project" value="UniProtKB-KW"/>
</dbReference>
<dbReference type="Pfam" id="PF00081">
    <property type="entry name" value="Sod_Fe_N"/>
    <property type="match status" value="1"/>
</dbReference>
<dbReference type="Gene3D" id="1.10.287.990">
    <property type="entry name" value="Fe,Mn superoxide dismutase (SOD) domain"/>
    <property type="match status" value="1"/>
</dbReference>
<dbReference type="EMBL" id="VSSQ01000763">
    <property type="protein sequence ID" value="MPM00942.1"/>
    <property type="molecule type" value="Genomic_DNA"/>
</dbReference>
<comment type="caution">
    <text evidence="7">The sequence shown here is derived from an EMBL/GenBank/DDBJ whole genome shotgun (WGS) entry which is preliminary data.</text>
</comment>
<evidence type="ECO:0000256" key="1">
    <source>
        <dbReference type="ARBA" id="ARBA00008714"/>
    </source>
</evidence>
<dbReference type="InterPro" id="IPR019833">
    <property type="entry name" value="Mn/Fe_SOD_BS"/>
</dbReference>
<accession>A0A644WB21</accession>
<feature type="domain" description="Manganese/iron superoxide dismutase N-terminal" evidence="5">
    <location>
        <begin position="38"/>
        <end position="126"/>
    </location>
</feature>
<evidence type="ECO:0000256" key="2">
    <source>
        <dbReference type="ARBA" id="ARBA00012682"/>
    </source>
</evidence>
<name>A0A644WB21_9ZZZZ</name>
<dbReference type="PANTHER" id="PTHR43595:SF2">
    <property type="entry name" value="SMALL RIBOSOMAL SUBUNIT PROTEIN MS42"/>
    <property type="match status" value="1"/>
</dbReference>
<evidence type="ECO:0000259" key="6">
    <source>
        <dbReference type="Pfam" id="PF02777"/>
    </source>
</evidence>
<dbReference type="SUPFAM" id="SSF54719">
    <property type="entry name" value="Fe,Mn superoxide dismutase (SOD), C-terminal domain"/>
    <property type="match status" value="1"/>
</dbReference>
<dbReference type="InterPro" id="IPR019831">
    <property type="entry name" value="Mn/Fe_SOD_N"/>
</dbReference>
<dbReference type="Gene3D" id="3.55.40.20">
    <property type="entry name" value="Iron/manganese superoxide dismutase, C-terminal domain"/>
    <property type="match status" value="1"/>
</dbReference>
<dbReference type="PROSITE" id="PS00088">
    <property type="entry name" value="SOD_MN"/>
    <property type="match status" value="1"/>
</dbReference>
<reference evidence="7" key="1">
    <citation type="submission" date="2019-08" db="EMBL/GenBank/DDBJ databases">
        <authorList>
            <person name="Kucharzyk K."/>
            <person name="Murdoch R.W."/>
            <person name="Higgins S."/>
            <person name="Loffler F."/>
        </authorList>
    </citation>
    <scope>NUCLEOTIDE SEQUENCE</scope>
</reference>
<sequence length="239" mass="27565">MKSKNKIYSFFLLALSIITLISLIPTALVKGNALGDSKFELRPLPYAYDALEPYIDKETMTIHHDKHQKAYVDNLNKAIAKYPELYSKGLEGILRDLDSVPDDIRETVRNNAGGVYNHEFFWTIMSPKKDQTPKGDLLDAINRDFESYDNFKNQFKEAALNRFGSGWAWLVSNSDGKLSIISTPNQDSPISTGLIPIIGIDVWEHAYYLKYQNRRSEYIDNWWNVVNWEQAENNYSNKK</sequence>
<evidence type="ECO:0000256" key="3">
    <source>
        <dbReference type="ARBA" id="ARBA00022723"/>
    </source>
</evidence>
<dbReference type="EC" id="1.15.1.1" evidence="2"/>
<dbReference type="InterPro" id="IPR036324">
    <property type="entry name" value="Mn/Fe_SOD_N_sf"/>
</dbReference>
<feature type="domain" description="Manganese/iron superoxide dismutase C-terminal" evidence="6">
    <location>
        <begin position="133"/>
        <end position="233"/>
    </location>
</feature>
<dbReference type="InterPro" id="IPR036314">
    <property type="entry name" value="SOD_C_sf"/>
</dbReference>
<organism evidence="7">
    <name type="scientific">bioreactor metagenome</name>
    <dbReference type="NCBI Taxonomy" id="1076179"/>
    <lineage>
        <taxon>unclassified sequences</taxon>
        <taxon>metagenomes</taxon>
        <taxon>ecological metagenomes</taxon>
    </lineage>
</organism>